<evidence type="ECO:0000313" key="2">
    <source>
        <dbReference type="EMBL" id="KAL0928401.1"/>
    </source>
</evidence>
<dbReference type="EMBL" id="JANQDX010000001">
    <property type="protein sequence ID" value="KAL0928401.1"/>
    <property type="molecule type" value="Genomic_DNA"/>
</dbReference>
<feature type="region of interest" description="Disordered" evidence="1">
    <location>
        <begin position="113"/>
        <end position="136"/>
    </location>
</feature>
<accession>A0ABD0W5X1</accession>
<dbReference type="AlphaFoldDB" id="A0ABD0W5X1"/>
<organism evidence="2 3">
    <name type="scientific">Dendrobium thyrsiflorum</name>
    <name type="common">Pinecone-like raceme dendrobium</name>
    <name type="synonym">Orchid</name>
    <dbReference type="NCBI Taxonomy" id="117978"/>
    <lineage>
        <taxon>Eukaryota</taxon>
        <taxon>Viridiplantae</taxon>
        <taxon>Streptophyta</taxon>
        <taxon>Embryophyta</taxon>
        <taxon>Tracheophyta</taxon>
        <taxon>Spermatophyta</taxon>
        <taxon>Magnoliopsida</taxon>
        <taxon>Liliopsida</taxon>
        <taxon>Asparagales</taxon>
        <taxon>Orchidaceae</taxon>
        <taxon>Epidendroideae</taxon>
        <taxon>Malaxideae</taxon>
        <taxon>Dendrobiinae</taxon>
        <taxon>Dendrobium</taxon>
    </lineage>
</organism>
<reference evidence="2 3" key="1">
    <citation type="journal article" date="2024" name="Plant Biotechnol. J.">
        <title>Dendrobium thyrsiflorum genome and its molecular insights into genes involved in important horticultural traits.</title>
        <authorList>
            <person name="Chen B."/>
            <person name="Wang J.Y."/>
            <person name="Zheng P.J."/>
            <person name="Li K.L."/>
            <person name="Liang Y.M."/>
            <person name="Chen X.F."/>
            <person name="Zhang C."/>
            <person name="Zhao X."/>
            <person name="He X."/>
            <person name="Zhang G.Q."/>
            <person name="Liu Z.J."/>
            <person name="Xu Q."/>
        </authorList>
    </citation>
    <scope>NUCLEOTIDE SEQUENCE [LARGE SCALE GENOMIC DNA]</scope>
    <source>
        <strain evidence="2">GZMU011</strain>
    </source>
</reference>
<comment type="caution">
    <text evidence="2">The sequence shown here is derived from an EMBL/GenBank/DDBJ whole genome shotgun (WGS) entry which is preliminary data.</text>
</comment>
<dbReference type="Proteomes" id="UP001552299">
    <property type="component" value="Unassembled WGS sequence"/>
</dbReference>
<gene>
    <name evidence="2" type="ORF">M5K25_000279</name>
</gene>
<name>A0ABD0W5X1_DENTH</name>
<protein>
    <submittedName>
        <fullName evidence="2">Uncharacterized protein</fullName>
    </submittedName>
</protein>
<keyword evidence="3" id="KW-1185">Reference proteome</keyword>
<evidence type="ECO:0000313" key="3">
    <source>
        <dbReference type="Proteomes" id="UP001552299"/>
    </source>
</evidence>
<proteinExistence type="predicted"/>
<sequence>MEVGRTVVGGRRRSERPLSVGDRGQKDHCLETEVERTVVSKGGQNDRSRRATEVGKTVFWRRRQPRSEELYLVKEVERIVVSWWPGVNLAKVGGQAEVRHPSVAEWKFDGRRKSGDRRKFGDRRKSCDRRKFGNGL</sequence>
<evidence type="ECO:0000256" key="1">
    <source>
        <dbReference type="SAM" id="MobiDB-lite"/>
    </source>
</evidence>
<feature type="region of interest" description="Disordered" evidence="1">
    <location>
        <begin position="1"/>
        <end position="27"/>
    </location>
</feature>